<dbReference type="AlphaFoldDB" id="D3Q4L2"/>
<organism evidence="7 8">
    <name type="scientific">Stackebrandtia nassauensis (strain DSM 44728 / CIP 108903 / NRRL B-16338 / NBRC 102104 / LLR-40K-21)</name>
    <dbReference type="NCBI Taxonomy" id="446470"/>
    <lineage>
        <taxon>Bacteria</taxon>
        <taxon>Bacillati</taxon>
        <taxon>Actinomycetota</taxon>
        <taxon>Actinomycetes</taxon>
        <taxon>Glycomycetales</taxon>
        <taxon>Glycomycetaceae</taxon>
        <taxon>Stackebrandtia</taxon>
    </lineage>
</organism>
<dbReference type="Gene3D" id="1.10.150.130">
    <property type="match status" value="1"/>
</dbReference>
<dbReference type="PROSITE" id="PS51898">
    <property type="entry name" value="TYR_RECOMBINASE"/>
    <property type="match status" value="1"/>
</dbReference>
<reference evidence="7 8" key="1">
    <citation type="journal article" date="2009" name="Stand. Genomic Sci.">
        <title>Complete genome sequence of Stackebrandtia nassauensis type strain (LLR-40K-21).</title>
        <authorList>
            <person name="Munk C."/>
            <person name="Lapidus A."/>
            <person name="Copeland A."/>
            <person name="Jando M."/>
            <person name="Mayilraj S."/>
            <person name="Glavina Del Rio T."/>
            <person name="Nolan M."/>
            <person name="Chen F."/>
            <person name="Lucas S."/>
            <person name="Tice H."/>
            <person name="Cheng J.F."/>
            <person name="Han C."/>
            <person name="Detter J.C."/>
            <person name="Bruce D."/>
            <person name="Goodwin L."/>
            <person name="Chain P."/>
            <person name="Pitluck S."/>
            <person name="Goker M."/>
            <person name="Ovchinikova G."/>
            <person name="Pati A."/>
            <person name="Ivanova N."/>
            <person name="Mavromatis K."/>
            <person name="Chen A."/>
            <person name="Palaniappan K."/>
            <person name="Land M."/>
            <person name="Hauser L."/>
            <person name="Chang Y.J."/>
            <person name="Jeffries C.D."/>
            <person name="Bristow J."/>
            <person name="Eisen J.A."/>
            <person name="Markowitz V."/>
            <person name="Hugenholtz P."/>
            <person name="Kyrpides N.C."/>
            <person name="Klenk H.P."/>
        </authorList>
    </citation>
    <scope>NUCLEOTIDE SEQUENCE [LARGE SCALE GENOMIC DNA]</scope>
    <source>
        <strain evidence="8">DSM 44728 / CIP 108903 / NRRL B-16338 / NBRC 102104 / LLR-40K-21</strain>
    </source>
</reference>
<dbReference type="GO" id="GO:0003677">
    <property type="term" value="F:DNA binding"/>
    <property type="evidence" value="ECO:0007669"/>
    <property type="project" value="UniProtKB-UniRule"/>
</dbReference>
<evidence type="ECO:0000259" key="5">
    <source>
        <dbReference type="PROSITE" id="PS51898"/>
    </source>
</evidence>
<sequence length="487" mass="54964">MAGKGVIFKRCGCRNSTTGKRLLSECPRLSERGHGSWYFHCSVVDLWGRHHRIRRGGFASRAAATTARDTVVEQSAAQATGSTWTVTRWLRFWLAHRQTIRPTTARSYQLHIDLVGPYLDKVSLAGLTCQHLTEMFAELAARPNRHGRPCAAGTWQRVRATLRAALNGAIREGLIDRNAARHVELANPHRPHAVVWTADRVEAWRRTGIRPAVAVWTAAQLVRFLDCVQGDREYVLWSLIAFRGMRRGEAAGLRWMDVDLDRRQLMVTQQLATLGRAIYTCPPKSRSSRRIVALDRHTVALLREHAERQRREQRAAGYAWHETGYVFTRPDGRPHHPDYLTSRFRILCDRHDLPPIRLHDLRHGAASLAHTAGADLKTVQEQLGHGSIVLTADTYTSVLPQTHHAAAAATARLILDTARATGRRLRQPASRREPKVKAEPCSVAAGPVDSDIAKTPSGIKRDKRHGNSKRKRRQRRGNHRPHKKRRG</sequence>
<dbReference type="PROSITE" id="PS51900">
    <property type="entry name" value="CB"/>
    <property type="match status" value="1"/>
</dbReference>
<evidence type="ECO:0000313" key="8">
    <source>
        <dbReference type="Proteomes" id="UP000000844"/>
    </source>
</evidence>
<keyword evidence="8" id="KW-1185">Reference proteome</keyword>
<dbReference type="KEGG" id="sna:Snas_0457"/>
<keyword evidence="2" id="KW-0233">DNA recombination</keyword>
<proteinExistence type="predicted"/>
<feature type="region of interest" description="Disordered" evidence="4">
    <location>
        <begin position="422"/>
        <end position="487"/>
    </location>
</feature>
<dbReference type="InterPro" id="IPR013762">
    <property type="entry name" value="Integrase-like_cat_sf"/>
</dbReference>
<dbReference type="Pfam" id="PF00589">
    <property type="entry name" value="Phage_integrase"/>
    <property type="match status" value="1"/>
</dbReference>
<evidence type="ECO:0000313" key="7">
    <source>
        <dbReference type="EMBL" id="ADD40172.1"/>
    </source>
</evidence>
<dbReference type="InterPro" id="IPR044068">
    <property type="entry name" value="CB"/>
</dbReference>
<evidence type="ECO:0000256" key="2">
    <source>
        <dbReference type="ARBA" id="ARBA00023172"/>
    </source>
</evidence>
<dbReference type="GO" id="GO:0006310">
    <property type="term" value="P:DNA recombination"/>
    <property type="evidence" value="ECO:0007669"/>
    <property type="project" value="UniProtKB-KW"/>
</dbReference>
<dbReference type="GO" id="GO:0015074">
    <property type="term" value="P:DNA integration"/>
    <property type="evidence" value="ECO:0007669"/>
    <property type="project" value="InterPro"/>
</dbReference>
<dbReference type="eggNOG" id="COG0582">
    <property type="taxonomic scope" value="Bacteria"/>
</dbReference>
<dbReference type="Proteomes" id="UP000000844">
    <property type="component" value="Chromosome"/>
</dbReference>
<keyword evidence="1 3" id="KW-0238">DNA-binding</keyword>
<feature type="compositionally biased region" description="Basic residues" evidence="4">
    <location>
        <begin position="461"/>
        <end position="487"/>
    </location>
</feature>
<dbReference type="Gene3D" id="1.10.443.10">
    <property type="entry name" value="Intergrase catalytic core"/>
    <property type="match status" value="1"/>
</dbReference>
<dbReference type="InterPro" id="IPR010998">
    <property type="entry name" value="Integrase_recombinase_N"/>
</dbReference>
<dbReference type="EMBL" id="CP001778">
    <property type="protein sequence ID" value="ADD40172.1"/>
    <property type="molecule type" value="Genomic_DNA"/>
</dbReference>
<dbReference type="InterPro" id="IPR002104">
    <property type="entry name" value="Integrase_catalytic"/>
</dbReference>
<dbReference type="RefSeq" id="WP_013015743.1">
    <property type="nucleotide sequence ID" value="NC_013947.1"/>
</dbReference>
<dbReference type="PANTHER" id="PTHR30349">
    <property type="entry name" value="PHAGE INTEGRASE-RELATED"/>
    <property type="match status" value="1"/>
</dbReference>
<dbReference type="OrthoDB" id="9805859at2"/>
<feature type="domain" description="Core-binding (CB)" evidence="6">
    <location>
        <begin position="84"/>
        <end position="170"/>
    </location>
</feature>
<dbReference type="HOGENOM" id="CLU_027562_17_1_11"/>
<dbReference type="InterPro" id="IPR050090">
    <property type="entry name" value="Tyrosine_recombinase_XerCD"/>
</dbReference>
<protein>
    <submittedName>
        <fullName evidence="7">Integrase family protein</fullName>
    </submittedName>
</protein>
<dbReference type="PANTHER" id="PTHR30349:SF91">
    <property type="entry name" value="INTA PROTEIN"/>
    <property type="match status" value="1"/>
</dbReference>
<evidence type="ECO:0000256" key="4">
    <source>
        <dbReference type="SAM" id="MobiDB-lite"/>
    </source>
</evidence>
<evidence type="ECO:0000259" key="6">
    <source>
        <dbReference type="PROSITE" id="PS51900"/>
    </source>
</evidence>
<dbReference type="SUPFAM" id="SSF56349">
    <property type="entry name" value="DNA breaking-rejoining enzymes"/>
    <property type="match status" value="1"/>
</dbReference>
<name>D3Q4L2_STANL</name>
<evidence type="ECO:0000256" key="1">
    <source>
        <dbReference type="ARBA" id="ARBA00023125"/>
    </source>
</evidence>
<dbReference type="CDD" id="cd01189">
    <property type="entry name" value="INT_ICEBs1_C_like"/>
    <property type="match status" value="1"/>
</dbReference>
<accession>D3Q4L2</accession>
<evidence type="ECO:0000256" key="3">
    <source>
        <dbReference type="PROSITE-ProRule" id="PRU01248"/>
    </source>
</evidence>
<feature type="domain" description="Tyr recombinase" evidence="5">
    <location>
        <begin position="211"/>
        <end position="408"/>
    </location>
</feature>
<gene>
    <name evidence="7" type="ordered locus">Snas_0457</name>
</gene>
<dbReference type="InterPro" id="IPR011010">
    <property type="entry name" value="DNA_brk_join_enz"/>
</dbReference>